<evidence type="ECO:0000256" key="1">
    <source>
        <dbReference type="ARBA" id="ARBA00010751"/>
    </source>
</evidence>
<name>A0A0G4MYW1_VERLO</name>
<proteinExistence type="inferred from homology"/>
<dbReference type="HAMAP" id="MF_00338">
    <property type="entry name" value="UPF0145"/>
    <property type="match status" value="1"/>
</dbReference>
<dbReference type="Proteomes" id="UP000045706">
    <property type="component" value="Unassembled WGS sequence"/>
</dbReference>
<organism evidence="2 3">
    <name type="scientific">Verticillium longisporum</name>
    <name type="common">Verticillium dahliae var. longisporum</name>
    <dbReference type="NCBI Taxonomy" id="100787"/>
    <lineage>
        <taxon>Eukaryota</taxon>
        <taxon>Fungi</taxon>
        <taxon>Dikarya</taxon>
        <taxon>Ascomycota</taxon>
        <taxon>Pezizomycotina</taxon>
        <taxon>Sordariomycetes</taxon>
        <taxon>Hypocreomycetidae</taxon>
        <taxon>Glomerellales</taxon>
        <taxon>Plectosphaerellaceae</taxon>
        <taxon>Verticillium</taxon>
    </lineage>
</organism>
<dbReference type="PANTHER" id="PTHR34068:SF2">
    <property type="entry name" value="UPF0145 PROTEIN SCO3412"/>
    <property type="match status" value="1"/>
</dbReference>
<comment type="similarity">
    <text evidence="1">Belongs to the UPF0145 family.</text>
</comment>
<dbReference type="PANTHER" id="PTHR34068">
    <property type="entry name" value="UPF0145 PROTEIN YBJQ"/>
    <property type="match status" value="1"/>
</dbReference>
<sequence>MSSSRRTEDVAHVPPTLSDLHCFTETEGVITTTMFDIPGYRVVRTLGAVYGLTVRSRNWAAGLGMVLKSIAGGELRWFTTMLYSCRNDAISRVVTETKSRGGNAVIALRFDAAELGGFAQVCAYGTACVVEKIEEHKGSIAGGELRWFTTMLYSCRNDAISRVVTETKSRGGNAVIALRFDAGELGGFAQVCAYGTACVVEKIEDRKGVAPQLEA</sequence>
<accession>A0A0G4MYW1</accession>
<protein>
    <submittedName>
        <fullName evidence="2">Uncharacterized protein</fullName>
    </submittedName>
</protein>
<dbReference type="EMBL" id="CVQI01031719">
    <property type="protein sequence ID" value="CRK39362.1"/>
    <property type="molecule type" value="Genomic_DNA"/>
</dbReference>
<dbReference type="InterPro" id="IPR002765">
    <property type="entry name" value="UPF0145_YbjQ-like"/>
</dbReference>
<evidence type="ECO:0000313" key="3">
    <source>
        <dbReference type="Proteomes" id="UP000045706"/>
    </source>
</evidence>
<gene>
    <name evidence="2" type="ORF">BN1723_004577</name>
</gene>
<dbReference type="InterPro" id="IPR035439">
    <property type="entry name" value="UPF0145_dom_sf"/>
</dbReference>
<dbReference type="AlphaFoldDB" id="A0A0G4MYW1"/>
<dbReference type="Gene3D" id="3.30.110.70">
    <property type="entry name" value="Hypothetical protein apc22750. Chain B"/>
    <property type="match status" value="2"/>
</dbReference>
<evidence type="ECO:0000313" key="2">
    <source>
        <dbReference type="EMBL" id="CRK39362.1"/>
    </source>
</evidence>
<reference evidence="3" key="1">
    <citation type="submission" date="2015-05" db="EMBL/GenBank/DDBJ databases">
        <authorList>
            <person name="Fogelqvist Johan"/>
        </authorList>
    </citation>
    <scope>NUCLEOTIDE SEQUENCE [LARGE SCALE GENOMIC DNA]</scope>
</reference>
<dbReference type="Pfam" id="PF01906">
    <property type="entry name" value="YbjQ_1"/>
    <property type="match status" value="2"/>
</dbReference>
<dbReference type="SUPFAM" id="SSF117782">
    <property type="entry name" value="YbjQ-like"/>
    <property type="match status" value="2"/>
</dbReference>